<proteinExistence type="predicted"/>
<dbReference type="VEuPathDB" id="TriTrypDB:LPMP_230460"/>
<dbReference type="Proteomes" id="UP000063063">
    <property type="component" value="Chromosome 23"/>
</dbReference>
<gene>
    <name evidence="1" type="ORF">LPMP_230460</name>
</gene>
<dbReference type="EMBL" id="CP009392">
    <property type="protein sequence ID" value="AIN98497.1"/>
    <property type="molecule type" value="Genomic_DNA"/>
</dbReference>
<dbReference type="OrthoDB" id="261742at2759"/>
<reference evidence="1 2" key="1">
    <citation type="journal article" date="2015" name="Sci. Rep.">
        <title>The genome of Leishmania panamensis: insights into genomics of the L. (Viannia) subgenus.</title>
        <authorList>
            <person name="Llanes A."/>
            <person name="Restrepo C.M."/>
            <person name="Vecchio G.D."/>
            <person name="Anguizola F.J."/>
            <person name="Lleonart R."/>
        </authorList>
    </citation>
    <scope>NUCLEOTIDE SEQUENCE [LARGE SCALE GENOMIC DNA]</scope>
    <source>
        <strain evidence="1 2">MHOM/PA/94/PSC-1</strain>
    </source>
</reference>
<evidence type="ECO:0000313" key="1">
    <source>
        <dbReference type="EMBL" id="AIN98497.1"/>
    </source>
</evidence>
<dbReference type="eggNOG" id="ENOG502SR2K">
    <property type="taxonomic scope" value="Eukaryota"/>
</dbReference>
<dbReference type="GeneID" id="22575250"/>
<keyword evidence="2" id="KW-1185">Reference proteome</keyword>
<accession>A0A088RQV5</accession>
<dbReference type="KEGG" id="lpan:LPMP_230460"/>
<organism evidence="1 2">
    <name type="scientific">Leishmania panamensis</name>
    <dbReference type="NCBI Taxonomy" id="5679"/>
    <lineage>
        <taxon>Eukaryota</taxon>
        <taxon>Discoba</taxon>
        <taxon>Euglenozoa</taxon>
        <taxon>Kinetoplastea</taxon>
        <taxon>Metakinetoplastina</taxon>
        <taxon>Trypanosomatida</taxon>
        <taxon>Trypanosomatidae</taxon>
        <taxon>Leishmaniinae</taxon>
        <taxon>Leishmania</taxon>
        <taxon>Leishmania guyanensis species complex</taxon>
    </lineage>
</organism>
<name>A0A088RQV5_LEIPA</name>
<dbReference type="VEuPathDB" id="TriTrypDB:LPAL13_230010000"/>
<evidence type="ECO:0000313" key="2">
    <source>
        <dbReference type="Proteomes" id="UP000063063"/>
    </source>
</evidence>
<protein>
    <submittedName>
        <fullName evidence="1">Uncharacterized protein</fullName>
    </submittedName>
</protein>
<sequence>MQSSLVASRYAEGDVLVSSDSAVSGPSSCCVSSLSSSALLASAHRRCYNALPLPLPCFSPPKPCGVEPGSCSTISLASIGGLVGELLALLRTTEYDVYHVQCVATEAMACLQMVHLHLIERTLMDTVGLVEALPLRGEG</sequence>
<dbReference type="RefSeq" id="XP_010699204.1">
    <property type="nucleotide sequence ID" value="XM_010700902.1"/>
</dbReference>
<dbReference type="AlphaFoldDB" id="A0A088RQV5"/>